<dbReference type="OrthoDB" id="1883113at2"/>
<dbReference type="Proteomes" id="UP000184278">
    <property type="component" value="Unassembled WGS sequence"/>
</dbReference>
<evidence type="ECO:0000313" key="2">
    <source>
        <dbReference type="Proteomes" id="UP000184278"/>
    </source>
</evidence>
<proteinExistence type="predicted"/>
<keyword evidence="2" id="KW-1185">Reference proteome</keyword>
<dbReference type="SUPFAM" id="SSF53756">
    <property type="entry name" value="UDP-Glycosyltransferase/glycogen phosphorylase"/>
    <property type="match status" value="1"/>
</dbReference>
<evidence type="ECO:0000313" key="1">
    <source>
        <dbReference type="EMBL" id="SHI17323.1"/>
    </source>
</evidence>
<dbReference type="EMBL" id="FQXK01000014">
    <property type="protein sequence ID" value="SHI17323.1"/>
    <property type="molecule type" value="Genomic_DNA"/>
</dbReference>
<accession>A0A1M5Z097</accession>
<dbReference type="Gene3D" id="3.40.50.2000">
    <property type="entry name" value="Glycogen Phosphorylase B"/>
    <property type="match status" value="1"/>
</dbReference>
<evidence type="ECO:0008006" key="3">
    <source>
        <dbReference type="Google" id="ProtNLM"/>
    </source>
</evidence>
<gene>
    <name evidence="1" type="ORF">SAMN02745229_01840</name>
</gene>
<name>A0A1M5Z097_BUTFI</name>
<reference evidence="2" key="1">
    <citation type="submission" date="2016-11" db="EMBL/GenBank/DDBJ databases">
        <authorList>
            <person name="Varghese N."/>
            <person name="Submissions S."/>
        </authorList>
    </citation>
    <scope>NUCLEOTIDE SEQUENCE [LARGE SCALE GENOMIC DNA]</scope>
    <source>
        <strain evidence="2">DSM 3071</strain>
    </source>
</reference>
<dbReference type="RefSeq" id="WP_073387189.1">
    <property type="nucleotide sequence ID" value="NZ_FQXK01000014.1"/>
</dbReference>
<dbReference type="AlphaFoldDB" id="A0A1M5Z097"/>
<dbReference type="STRING" id="1121131.SAMN02745229_01840"/>
<dbReference type="GeneID" id="89508434"/>
<sequence>MKQNKQDDMQQIIDNIEDKKDCVLALSFLTNKLCKSKYFIMLVDYITKNKNSFSLETQFFLYQQILLLKFKYDYAYSDDYQQKIDLLLYDILENYRKKFQQYDHQISKNQIRKDFIIVVTDQFLGRGHAPTSLAMQWCDELVKNGKRVLLINTAENCTPIGIIPFGEGVGIGNYISEYTECDTMNVGSRRVPFFQCDQIMPNDNVLEMLLSLVEKERPEMIISLGDIIFSDLANRMVPVYTVALGYAMPRTFTKYRMLIGKKKYESDNLFLEHFGFSANSVIETDFTFSIPEQNEIHTREEFNISDSTFCLMIIGNRLESDLTVEFLEALNELLKDQRLFALFVGDFDFESIISSYENLPGRSKHIKYTSDLLSVIELGDLYINPKRLGGGTSAIYALKKGKPVITVDYGDVAFNVGEEFCVQDYAEMQKQVIRYLEDSPFYKKMSEQAIKKAKQLTEQDMALYKQVVEIERREDLNHLASL</sequence>
<organism evidence="1 2">
    <name type="scientific">Butyrivibrio fibrisolvens DSM 3071</name>
    <dbReference type="NCBI Taxonomy" id="1121131"/>
    <lineage>
        <taxon>Bacteria</taxon>
        <taxon>Bacillati</taxon>
        <taxon>Bacillota</taxon>
        <taxon>Clostridia</taxon>
        <taxon>Lachnospirales</taxon>
        <taxon>Lachnospiraceae</taxon>
        <taxon>Butyrivibrio</taxon>
    </lineage>
</organism>
<protein>
    <recommendedName>
        <fullName evidence="3">Glycosyl transferases group 1</fullName>
    </recommendedName>
</protein>